<reference evidence="1" key="1">
    <citation type="journal article" date="2020" name="Nature">
        <title>Giant virus diversity and host interactions through global metagenomics.</title>
        <authorList>
            <person name="Schulz F."/>
            <person name="Roux S."/>
            <person name="Paez-Espino D."/>
            <person name="Jungbluth S."/>
            <person name="Walsh D.A."/>
            <person name="Denef V.J."/>
            <person name="McMahon K.D."/>
            <person name="Konstantinidis K.T."/>
            <person name="Eloe-Fadrosh E.A."/>
            <person name="Kyrpides N.C."/>
            <person name="Woyke T."/>
        </authorList>
    </citation>
    <scope>NUCLEOTIDE SEQUENCE</scope>
    <source>
        <strain evidence="1">GVMAG-M-3300023179-138</strain>
    </source>
</reference>
<sequence length="49" mass="5468">MKNLKYKWSVLDPVARFYGILIRPIMGGHIAVPRVNVLGATGHCADKYP</sequence>
<proteinExistence type="predicted"/>
<evidence type="ECO:0000313" key="1">
    <source>
        <dbReference type="EMBL" id="QHT24143.1"/>
    </source>
</evidence>
<accession>A0A6C0E6S4</accession>
<dbReference type="AlphaFoldDB" id="A0A6C0E6S4"/>
<dbReference type="EMBL" id="MN739743">
    <property type="protein sequence ID" value="QHT24143.1"/>
    <property type="molecule type" value="Genomic_DNA"/>
</dbReference>
<name>A0A6C0E6S4_9ZZZZ</name>
<protein>
    <submittedName>
        <fullName evidence="1">Uncharacterized protein</fullName>
    </submittedName>
</protein>
<organism evidence="1">
    <name type="scientific">viral metagenome</name>
    <dbReference type="NCBI Taxonomy" id="1070528"/>
    <lineage>
        <taxon>unclassified sequences</taxon>
        <taxon>metagenomes</taxon>
        <taxon>organismal metagenomes</taxon>
    </lineage>
</organism>